<feature type="region of interest" description="Disordered" evidence="1">
    <location>
        <begin position="64"/>
        <end position="99"/>
    </location>
</feature>
<comment type="caution">
    <text evidence="3">The sequence shown here is derived from an EMBL/GenBank/DDBJ whole genome shotgun (WGS) entry which is preliminary data.</text>
</comment>
<proteinExistence type="predicted"/>
<evidence type="ECO:0000256" key="1">
    <source>
        <dbReference type="SAM" id="MobiDB-lite"/>
    </source>
</evidence>
<feature type="compositionally biased region" description="Polar residues" evidence="1">
    <location>
        <begin position="309"/>
        <end position="324"/>
    </location>
</feature>
<dbReference type="Proteomes" id="UP000683000">
    <property type="component" value="Unassembled WGS sequence"/>
</dbReference>
<protein>
    <submittedName>
        <fullName evidence="3">Uncharacterized protein</fullName>
    </submittedName>
</protein>
<keyword evidence="4" id="KW-1185">Reference proteome</keyword>
<feature type="compositionally biased region" description="Basic and acidic residues" evidence="1">
    <location>
        <begin position="194"/>
        <end position="204"/>
    </location>
</feature>
<feature type="region of interest" description="Disordered" evidence="1">
    <location>
        <begin position="192"/>
        <end position="236"/>
    </location>
</feature>
<accession>A0A8I2YY49</accession>
<evidence type="ECO:0000256" key="2">
    <source>
        <dbReference type="SAM" id="Phobius"/>
    </source>
</evidence>
<dbReference type="EMBL" id="JAGFBS010000005">
    <property type="protein sequence ID" value="KAG6379123.1"/>
    <property type="molecule type" value="Genomic_DNA"/>
</dbReference>
<keyword evidence="2" id="KW-0812">Transmembrane</keyword>
<gene>
    <name evidence="3" type="ORF">JVT61DRAFT_11560</name>
</gene>
<evidence type="ECO:0000313" key="3">
    <source>
        <dbReference type="EMBL" id="KAG6379123.1"/>
    </source>
</evidence>
<reference evidence="3" key="1">
    <citation type="submission" date="2021-03" db="EMBL/GenBank/DDBJ databases">
        <title>Evolutionary innovations through gain and loss of genes in the ectomycorrhizal Boletales.</title>
        <authorList>
            <person name="Wu G."/>
            <person name="Miyauchi S."/>
            <person name="Morin E."/>
            <person name="Yang Z.-L."/>
            <person name="Xu J."/>
            <person name="Martin F.M."/>
        </authorList>
    </citation>
    <scope>NUCLEOTIDE SEQUENCE</scope>
    <source>
        <strain evidence="3">BR01</strain>
    </source>
</reference>
<organism evidence="3 4">
    <name type="scientific">Boletus reticuloceps</name>
    <dbReference type="NCBI Taxonomy" id="495285"/>
    <lineage>
        <taxon>Eukaryota</taxon>
        <taxon>Fungi</taxon>
        <taxon>Dikarya</taxon>
        <taxon>Basidiomycota</taxon>
        <taxon>Agaricomycotina</taxon>
        <taxon>Agaricomycetes</taxon>
        <taxon>Agaricomycetidae</taxon>
        <taxon>Boletales</taxon>
        <taxon>Boletineae</taxon>
        <taxon>Boletaceae</taxon>
        <taxon>Boletoideae</taxon>
        <taxon>Boletus</taxon>
    </lineage>
</organism>
<feature type="compositionally biased region" description="Low complexity" evidence="1">
    <location>
        <begin position="64"/>
        <end position="73"/>
    </location>
</feature>
<keyword evidence="2" id="KW-1133">Transmembrane helix</keyword>
<dbReference type="OrthoDB" id="2692455at2759"/>
<feature type="region of interest" description="Disordered" evidence="1">
    <location>
        <begin position="308"/>
        <end position="334"/>
    </location>
</feature>
<feature type="region of interest" description="Disordered" evidence="1">
    <location>
        <begin position="122"/>
        <end position="143"/>
    </location>
</feature>
<sequence>MHESVNANAGTARVMHPVGNGRLIPRVLRILILPILVMHIMGGTFGAMMMPVPATTAGRTGIATETGTETGTGTEKGTGTGIGDTTDETPGHPGTTTVQTAPPQLEEAMVPETVTGAVVTTTEEKETGNERGVGTVTNHDPEIANMTDDLLPRSTVPHHHPRAVTIIMNLILLLADLRRRIHLGQGARLLLEPADTHPPRDIPRPPKSPSPRGASPSPKQYPRPAPSPARSDLERRSVETAGRQLHTVEPQTEGGVVPIKVEEQPVEGAIIMEGQTEVEMTTEPPIIKGEDRSDQPDEELHGQAELIRRTSSPTECQQQQSLPSHETVAAPPSEVAVTQPYLPTIPRYNAKPRFSAAYESEASHSDSGCADGWLTMRFFLVQPGGSTSRTCRSRMPTVL</sequence>
<feature type="transmembrane region" description="Helical" evidence="2">
    <location>
        <begin position="30"/>
        <end position="50"/>
    </location>
</feature>
<keyword evidence="2" id="KW-0472">Membrane</keyword>
<evidence type="ECO:0000313" key="4">
    <source>
        <dbReference type="Proteomes" id="UP000683000"/>
    </source>
</evidence>
<name>A0A8I2YY49_9AGAM</name>
<dbReference type="AlphaFoldDB" id="A0A8I2YY49"/>